<comment type="catalytic activity">
    <reaction evidence="21">
        <text>7,8-dihydropteroate + L-glutamate + ATP = 7,8-dihydrofolate + ADP + phosphate + H(+)</text>
        <dbReference type="Rhea" id="RHEA:23584"/>
        <dbReference type="ChEBI" id="CHEBI:15378"/>
        <dbReference type="ChEBI" id="CHEBI:17839"/>
        <dbReference type="ChEBI" id="CHEBI:29985"/>
        <dbReference type="ChEBI" id="CHEBI:30616"/>
        <dbReference type="ChEBI" id="CHEBI:43474"/>
        <dbReference type="ChEBI" id="CHEBI:57451"/>
        <dbReference type="ChEBI" id="CHEBI:456216"/>
        <dbReference type="EC" id="6.3.2.12"/>
    </reaction>
</comment>
<dbReference type="PANTHER" id="PTHR11136:SF0">
    <property type="entry name" value="DIHYDROFOLATE SYNTHETASE-RELATED"/>
    <property type="match status" value="1"/>
</dbReference>
<dbReference type="eggNOG" id="COG0285">
    <property type="taxonomic scope" value="Bacteria"/>
</dbReference>
<evidence type="ECO:0000256" key="14">
    <source>
        <dbReference type="ARBA" id="ARBA00022909"/>
    </source>
</evidence>
<evidence type="ECO:0000256" key="9">
    <source>
        <dbReference type="ARBA" id="ARBA00022598"/>
    </source>
</evidence>
<keyword evidence="26" id="KW-1185">Reference proteome</keyword>
<comment type="pathway">
    <text evidence="3">Cofactor biosynthesis; tetrahydrofolate biosynthesis; 7,8-dihydrofolate from 2-amino-4-hydroxy-6-hydroxymethyl-7,8-dihydropteridine diphosphate and 4-aminobenzoate: step 2/2.</text>
</comment>
<dbReference type="PANTHER" id="PTHR11136">
    <property type="entry name" value="FOLYLPOLYGLUTAMATE SYNTHASE-RELATED"/>
    <property type="match status" value="1"/>
</dbReference>
<evidence type="ECO:0000256" key="13">
    <source>
        <dbReference type="ARBA" id="ARBA00022842"/>
    </source>
</evidence>
<dbReference type="InterPro" id="IPR018109">
    <property type="entry name" value="Folylpolyglutamate_synth_CS"/>
</dbReference>
<gene>
    <name evidence="25" type="ORF">HMPREF9448_01654</name>
</gene>
<keyword evidence="12 22" id="KW-0067">ATP-binding</keyword>
<evidence type="ECO:0000256" key="6">
    <source>
        <dbReference type="ARBA" id="ARBA00013023"/>
    </source>
</evidence>
<evidence type="ECO:0000256" key="5">
    <source>
        <dbReference type="ARBA" id="ARBA00008276"/>
    </source>
</evidence>
<keyword evidence="13" id="KW-0460">Magnesium</keyword>
<comment type="similarity">
    <text evidence="5 22">Belongs to the folylpolyglutamate synthase family.</text>
</comment>
<evidence type="ECO:0000256" key="20">
    <source>
        <dbReference type="ARBA" id="ARBA00049035"/>
    </source>
</evidence>
<evidence type="ECO:0000256" key="2">
    <source>
        <dbReference type="ARBA" id="ARBA00002714"/>
    </source>
</evidence>
<dbReference type="RefSeq" id="WP_008862113.1">
    <property type="nucleotide sequence ID" value="NZ_JH815204.1"/>
</dbReference>
<comment type="catalytic activity">
    <reaction evidence="20">
        <text>(6R)-5,10-methylenetetrahydrofolyl-(gamma-L-Glu)(n) + L-glutamate + ATP = (6R)-5,10-methylenetetrahydrofolyl-(gamma-L-Glu)(n+1) + ADP + phosphate + H(+)</text>
        <dbReference type="Rhea" id="RHEA:51912"/>
        <dbReference type="Rhea" id="RHEA-COMP:13257"/>
        <dbReference type="Rhea" id="RHEA-COMP:13258"/>
        <dbReference type="ChEBI" id="CHEBI:15378"/>
        <dbReference type="ChEBI" id="CHEBI:29985"/>
        <dbReference type="ChEBI" id="CHEBI:30616"/>
        <dbReference type="ChEBI" id="CHEBI:43474"/>
        <dbReference type="ChEBI" id="CHEBI:136572"/>
        <dbReference type="ChEBI" id="CHEBI:456216"/>
        <dbReference type="EC" id="6.3.2.17"/>
    </reaction>
</comment>
<comment type="catalytic activity">
    <reaction evidence="18">
        <text>(6S)-5,6,7,8-tetrahydrofolyl-(gamma-L-Glu)(n) + L-glutamate + ATP = (6S)-5,6,7,8-tetrahydrofolyl-(gamma-L-Glu)(n+1) + ADP + phosphate + H(+)</text>
        <dbReference type="Rhea" id="RHEA:10580"/>
        <dbReference type="Rhea" id="RHEA-COMP:14738"/>
        <dbReference type="Rhea" id="RHEA-COMP:14740"/>
        <dbReference type="ChEBI" id="CHEBI:15378"/>
        <dbReference type="ChEBI" id="CHEBI:29985"/>
        <dbReference type="ChEBI" id="CHEBI:30616"/>
        <dbReference type="ChEBI" id="CHEBI:43474"/>
        <dbReference type="ChEBI" id="CHEBI:141005"/>
        <dbReference type="ChEBI" id="CHEBI:456216"/>
        <dbReference type="EC" id="6.3.2.17"/>
    </reaction>
</comment>
<evidence type="ECO:0000256" key="8">
    <source>
        <dbReference type="ARBA" id="ARBA00019357"/>
    </source>
</evidence>
<dbReference type="Pfam" id="PF02875">
    <property type="entry name" value="Mur_ligase_C"/>
    <property type="match status" value="1"/>
</dbReference>
<protein>
    <recommendedName>
        <fullName evidence="8">Dihydrofolate synthase/folylpolyglutamate synthase</fullName>
        <ecNumber evidence="6">6.3.2.12</ecNumber>
        <ecNumber evidence="7">6.3.2.17</ecNumber>
    </recommendedName>
    <alternativeName>
        <fullName evidence="17">Folylpoly-gamma-glutamate synthetase-dihydrofolate synthetase</fullName>
    </alternativeName>
    <alternativeName>
        <fullName evidence="15">Folylpolyglutamate synthetase</fullName>
    </alternativeName>
    <alternativeName>
        <fullName evidence="16">Tetrahydrofolylpolyglutamate synthase</fullName>
    </alternativeName>
</protein>
<dbReference type="SUPFAM" id="SSF53623">
    <property type="entry name" value="MurD-like peptide ligases, catalytic domain"/>
    <property type="match status" value="1"/>
</dbReference>
<dbReference type="GO" id="GO:0004326">
    <property type="term" value="F:tetrahydrofolylpolyglutamate synthase activity"/>
    <property type="evidence" value="ECO:0007669"/>
    <property type="project" value="UniProtKB-EC"/>
</dbReference>
<evidence type="ECO:0000313" key="26">
    <source>
        <dbReference type="Proteomes" id="UP000006044"/>
    </source>
</evidence>
<evidence type="ECO:0000259" key="24">
    <source>
        <dbReference type="Pfam" id="PF08245"/>
    </source>
</evidence>
<dbReference type="EMBL" id="ADLE01000011">
    <property type="protein sequence ID" value="EJZ63815.1"/>
    <property type="molecule type" value="Genomic_DNA"/>
</dbReference>
<dbReference type="SUPFAM" id="SSF53244">
    <property type="entry name" value="MurD-like peptide ligases, peptide-binding domain"/>
    <property type="match status" value="1"/>
</dbReference>
<dbReference type="OrthoDB" id="9809356at2"/>
<evidence type="ECO:0000256" key="1">
    <source>
        <dbReference type="ARBA" id="ARBA00001946"/>
    </source>
</evidence>
<dbReference type="FunFam" id="3.40.1190.10:FF:000011">
    <property type="entry name" value="Folylpolyglutamate synthase/dihydrofolate synthase"/>
    <property type="match status" value="1"/>
</dbReference>
<dbReference type="PATRIC" id="fig|742726.3.peg.1733"/>
<reference evidence="25 26" key="1">
    <citation type="submission" date="2012-08" db="EMBL/GenBank/DDBJ databases">
        <title>The Genome Sequence of Barnesiella intestinihominis YIT 11860.</title>
        <authorList>
            <consortium name="The Broad Institute Genome Sequencing Platform"/>
            <person name="Earl A."/>
            <person name="Ward D."/>
            <person name="Feldgarden M."/>
            <person name="Gevers D."/>
            <person name="Morotomi M."/>
            <person name="Walker B."/>
            <person name="Young S.K."/>
            <person name="Zeng Q."/>
            <person name="Gargeya S."/>
            <person name="Fitzgerald M."/>
            <person name="Haas B."/>
            <person name="Abouelleil A."/>
            <person name="Alvarado L."/>
            <person name="Arachchi H.M."/>
            <person name="Berlin A.M."/>
            <person name="Chapman S.B."/>
            <person name="Goldberg J."/>
            <person name="Griggs A."/>
            <person name="Gujja S."/>
            <person name="Hansen M."/>
            <person name="Howarth C."/>
            <person name="Imamovic A."/>
            <person name="Larimer J."/>
            <person name="McCowen C."/>
            <person name="Montmayeur A."/>
            <person name="Murphy C."/>
            <person name="Neiman D."/>
            <person name="Pearson M."/>
            <person name="Priest M."/>
            <person name="Roberts A."/>
            <person name="Saif S."/>
            <person name="Shea T."/>
            <person name="Sisk P."/>
            <person name="Sykes S."/>
            <person name="Wortman J."/>
            <person name="Nusbaum C."/>
            <person name="Birren B."/>
        </authorList>
    </citation>
    <scope>NUCLEOTIDE SEQUENCE [LARGE SCALE GENOMIC DNA]</scope>
    <source>
        <strain evidence="25 26">YIT 11860</strain>
    </source>
</reference>
<dbReference type="PIRSF" id="PIRSF001563">
    <property type="entry name" value="Folylpolyglu_synth"/>
    <property type="match status" value="1"/>
</dbReference>
<dbReference type="NCBIfam" id="TIGR01499">
    <property type="entry name" value="folC"/>
    <property type="match status" value="1"/>
</dbReference>
<dbReference type="InterPro" id="IPR013221">
    <property type="entry name" value="Mur_ligase_cen"/>
</dbReference>
<organism evidence="25 26">
    <name type="scientific">Barnesiella intestinihominis YIT 11860</name>
    <dbReference type="NCBI Taxonomy" id="742726"/>
    <lineage>
        <taxon>Bacteria</taxon>
        <taxon>Pseudomonadati</taxon>
        <taxon>Bacteroidota</taxon>
        <taxon>Bacteroidia</taxon>
        <taxon>Bacteroidales</taxon>
        <taxon>Barnesiellaceae</taxon>
        <taxon>Barnesiella</taxon>
    </lineage>
</organism>
<evidence type="ECO:0000256" key="15">
    <source>
        <dbReference type="ARBA" id="ARBA00030048"/>
    </source>
</evidence>
<evidence type="ECO:0000313" key="25">
    <source>
        <dbReference type="EMBL" id="EJZ63815.1"/>
    </source>
</evidence>
<dbReference type="EC" id="6.3.2.12" evidence="6"/>
<evidence type="ECO:0000256" key="11">
    <source>
        <dbReference type="ARBA" id="ARBA00022741"/>
    </source>
</evidence>
<evidence type="ECO:0000256" key="17">
    <source>
        <dbReference type="ARBA" id="ARBA00032510"/>
    </source>
</evidence>
<dbReference type="GeneID" id="77848903"/>
<comment type="function">
    <text evidence="2">Functions in two distinct reactions of the de novo folate biosynthetic pathway. Catalyzes the addition of a glutamate residue to dihydropteroate (7,8-dihydropteroate or H2Pte) to form dihydrofolate (7,8-dihydrofolate monoglutamate or H2Pte-Glu). Also catalyzes successive additions of L-glutamate to tetrahydrofolate or 10-formyltetrahydrofolate or 5,10-methylenetetrahydrofolate, leading to folylpolyglutamate derivatives.</text>
</comment>
<dbReference type="GO" id="GO:0046872">
    <property type="term" value="F:metal ion binding"/>
    <property type="evidence" value="ECO:0007669"/>
    <property type="project" value="UniProtKB-KW"/>
</dbReference>
<evidence type="ECO:0000256" key="22">
    <source>
        <dbReference type="PIRNR" id="PIRNR001563"/>
    </source>
</evidence>
<comment type="cofactor">
    <cofactor evidence="1">
        <name>Mg(2+)</name>
        <dbReference type="ChEBI" id="CHEBI:18420"/>
    </cofactor>
</comment>
<dbReference type="HOGENOM" id="CLU_015869_1_1_10"/>
<dbReference type="AlphaFoldDB" id="K0XIW5"/>
<name>K0XIW5_9BACT</name>
<keyword evidence="11 22" id="KW-0547">Nucleotide-binding</keyword>
<dbReference type="EC" id="6.3.2.17" evidence="7"/>
<dbReference type="InterPro" id="IPR001645">
    <property type="entry name" value="Folylpolyglutamate_synth"/>
</dbReference>
<dbReference type="Pfam" id="PF08245">
    <property type="entry name" value="Mur_ligase_M"/>
    <property type="match status" value="1"/>
</dbReference>
<dbReference type="InterPro" id="IPR036615">
    <property type="entry name" value="Mur_ligase_C_dom_sf"/>
</dbReference>
<dbReference type="Gene3D" id="3.40.1190.10">
    <property type="entry name" value="Mur-like, catalytic domain"/>
    <property type="match status" value="1"/>
</dbReference>
<feature type="domain" description="Mur ligase C-terminal" evidence="23">
    <location>
        <begin position="298"/>
        <end position="415"/>
    </location>
</feature>
<dbReference type="InterPro" id="IPR004101">
    <property type="entry name" value="Mur_ligase_C"/>
</dbReference>
<dbReference type="GO" id="GO:0005524">
    <property type="term" value="F:ATP binding"/>
    <property type="evidence" value="ECO:0007669"/>
    <property type="project" value="UniProtKB-KW"/>
</dbReference>
<keyword evidence="14" id="KW-0289">Folate biosynthesis</keyword>
<dbReference type="GO" id="GO:0005737">
    <property type="term" value="C:cytoplasm"/>
    <property type="evidence" value="ECO:0007669"/>
    <property type="project" value="TreeGrafter"/>
</dbReference>
<comment type="catalytic activity">
    <reaction evidence="19">
        <text>10-formyltetrahydrofolyl-(gamma-L-Glu)(n) + L-glutamate + ATP = 10-formyltetrahydrofolyl-(gamma-L-Glu)(n+1) + ADP + phosphate + H(+)</text>
        <dbReference type="Rhea" id="RHEA:51904"/>
        <dbReference type="Rhea" id="RHEA-COMP:13088"/>
        <dbReference type="Rhea" id="RHEA-COMP:14300"/>
        <dbReference type="ChEBI" id="CHEBI:15378"/>
        <dbReference type="ChEBI" id="CHEBI:29985"/>
        <dbReference type="ChEBI" id="CHEBI:30616"/>
        <dbReference type="ChEBI" id="CHEBI:43474"/>
        <dbReference type="ChEBI" id="CHEBI:134413"/>
        <dbReference type="ChEBI" id="CHEBI:456216"/>
        <dbReference type="EC" id="6.3.2.17"/>
    </reaction>
</comment>
<dbReference type="GO" id="GO:0008841">
    <property type="term" value="F:dihydrofolate synthase activity"/>
    <property type="evidence" value="ECO:0007669"/>
    <property type="project" value="UniProtKB-EC"/>
</dbReference>
<evidence type="ECO:0000256" key="7">
    <source>
        <dbReference type="ARBA" id="ARBA00013025"/>
    </source>
</evidence>
<dbReference type="Gene3D" id="3.90.190.20">
    <property type="entry name" value="Mur ligase, C-terminal domain"/>
    <property type="match status" value="1"/>
</dbReference>
<dbReference type="STRING" id="742726.HMPREF9448_01654"/>
<evidence type="ECO:0000259" key="23">
    <source>
        <dbReference type="Pfam" id="PF02875"/>
    </source>
</evidence>
<proteinExistence type="inferred from homology"/>
<evidence type="ECO:0000256" key="4">
    <source>
        <dbReference type="ARBA" id="ARBA00005150"/>
    </source>
</evidence>
<dbReference type="PROSITE" id="PS01012">
    <property type="entry name" value="FOLYLPOLYGLU_SYNT_2"/>
    <property type="match status" value="1"/>
</dbReference>
<comment type="pathway">
    <text evidence="4">Cofactor biosynthesis; tetrahydrofolylpolyglutamate biosynthesis.</text>
</comment>
<evidence type="ECO:0000256" key="3">
    <source>
        <dbReference type="ARBA" id="ARBA00004799"/>
    </source>
</evidence>
<sequence>MNYEETLEYLYKQLPVFQQIGSVAYKPGLQNTEALDKYFGYPHRKFHTIHVAGTNGKGSVSHLLAAILQLNGYKTGLYTSPHLIDFRERIRINGQMISKEDVIQFAEKHLASTLHIQPSFFELTMMMAFNHFAENQVDVAVIEVGLGGRLDSTNIITPDLCVITNISYDHVQMLGDTLPKIAREKAGIIKSGIPVVIGEAQGEVKQVFIDRAKEIKAPIIFAEGQIHFRSTQRNDKGWEFDSPEFPHLFGELSGLCQEKNAATVLTAVGQLRNLGYNISHQSVYDAFAHVTSLTGLMGRWQQLESSPRLICDTGHNTGGIQYIVRQLQNESYQNLRIIIGMVNDKDISGVLAMLPQNAVYYFTRASIPRALPEERLYELAIKAGLTGKCYPSVQQAVEAAKKESRPDDLIFVGGSTFIVADLLKTMLSQQ</sequence>
<accession>K0XIW5</accession>
<evidence type="ECO:0000256" key="12">
    <source>
        <dbReference type="ARBA" id="ARBA00022840"/>
    </source>
</evidence>
<feature type="domain" description="Mur ligase central" evidence="24">
    <location>
        <begin position="51"/>
        <end position="219"/>
    </location>
</feature>
<evidence type="ECO:0000256" key="16">
    <source>
        <dbReference type="ARBA" id="ARBA00030592"/>
    </source>
</evidence>
<keyword evidence="10" id="KW-0479">Metal-binding</keyword>
<dbReference type="InterPro" id="IPR036565">
    <property type="entry name" value="Mur-like_cat_sf"/>
</dbReference>
<keyword evidence="9 22" id="KW-0436">Ligase</keyword>
<dbReference type="Proteomes" id="UP000006044">
    <property type="component" value="Unassembled WGS sequence"/>
</dbReference>
<comment type="caution">
    <text evidence="25">The sequence shown here is derived from an EMBL/GenBank/DDBJ whole genome shotgun (WGS) entry which is preliminary data.</text>
</comment>
<evidence type="ECO:0000256" key="10">
    <source>
        <dbReference type="ARBA" id="ARBA00022723"/>
    </source>
</evidence>
<evidence type="ECO:0000256" key="21">
    <source>
        <dbReference type="ARBA" id="ARBA00049161"/>
    </source>
</evidence>
<evidence type="ECO:0000256" key="19">
    <source>
        <dbReference type="ARBA" id="ARBA00047808"/>
    </source>
</evidence>
<evidence type="ECO:0000256" key="18">
    <source>
        <dbReference type="ARBA" id="ARBA00047493"/>
    </source>
</evidence>
<dbReference type="GO" id="GO:0046656">
    <property type="term" value="P:folic acid biosynthetic process"/>
    <property type="evidence" value="ECO:0007669"/>
    <property type="project" value="UniProtKB-KW"/>
</dbReference>